<reference evidence="3 4" key="1">
    <citation type="submission" date="2015-12" db="EMBL/GenBank/DDBJ databases">
        <authorList>
            <person name="Shamseldin A."/>
            <person name="Moawad H."/>
            <person name="Abd El-Rahim W.M."/>
            <person name="Sadowsky M.J."/>
        </authorList>
    </citation>
    <scope>NUCLEOTIDE SEQUENCE [LARGE SCALE GENOMIC DNA]</scope>
    <source>
        <strain evidence="3 4">Ar51</strain>
    </source>
</reference>
<dbReference type="Proteomes" id="UP000065151">
    <property type="component" value="Chromosome"/>
</dbReference>
<keyword evidence="1" id="KW-0812">Transmembrane</keyword>
<dbReference type="NCBIfam" id="NF042935">
    <property type="entry name" value="SCO6880_fam"/>
    <property type="match status" value="1"/>
</dbReference>
<organism evidence="3">
    <name type="scientific">Pseudarthrobacter sulfonivorans</name>
    <dbReference type="NCBI Taxonomy" id="121292"/>
    <lineage>
        <taxon>Bacteria</taxon>
        <taxon>Bacillati</taxon>
        <taxon>Actinomycetota</taxon>
        <taxon>Actinomycetes</taxon>
        <taxon>Micrococcales</taxon>
        <taxon>Micrococcaceae</taxon>
        <taxon>Pseudarthrobacter</taxon>
    </lineage>
</organism>
<dbReference type="AlphaFoldDB" id="A0A0U3QEW2"/>
<dbReference type="KEGG" id="psul:AU252_01835"/>
<feature type="domain" description="Type VII secretion system protein EccE" evidence="2">
    <location>
        <begin position="232"/>
        <end position="345"/>
    </location>
</feature>
<keyword evidence="1" id="KW-0472">Membrane</keyword>
<dbReference type="Pfam" id="PF11203">
    <property type="entry name" value="EccE"/>
    <property type="match status" value="1"/>
</dbReference>
<gene>
    <name evidence="3" type="ORF">AU252_01835</name>
</gene>
<keyword evidence="1" id="KW-1133">Transmembrane helix</keyword>
<sequence length="490" mass="54219">MTDESGALSPVSFPRQERHGVLLGLQWYQLAFAGAGILTACLASAAGGPHRLFWTSPLWLSLLFLGFLQYARIPCPVWILTASRFGARKATRQTTFLASPEKPVIAGSLVLPGGLSTLVIHRTAGGWCFVVDREAREAFAVIRCRANAFALLEDEDKAYAVQEWSRVQANLAKHQGVARIAIQDYTVHFPASALEEYYRRRVAARKAMSPGTEWGDRSYQDLVSAAGTTSSHDIMLTLVLDTARARRRIRDAGGGAAGIEQTLRSELEALATGLKTHGVKVEEWLSDRQFASILRGAFDPSSVVAIEQRKRDFEGVDPAQSGPMGMEEHWSYLQTDTGFHQTFWVAEWPRQKVFAGFLHPLVYVGGFRHAVTQVLRAVPADRALRDIRSAQEAHETRRRINAKFDRPTTREQLAEEQEVQQREEEIVAGHGDVRQAAYVTITAATLEELSRCRQELESAAASAFVDLRLLVGQQWAAFIAGGLPLGRGLK</sequence>
<protein>
    <recommendedName>
        <fullName evidence="2">Type VII secretion system protein EccE domain-containing protein</fullName>
    </recommendedName>
</protein>
<evidence type="ECO:0000313" key="4">
    <source>
        <dbReference type="Proteomes" id="UP000065151"/>
    </source>
</evidence>
<dbReference type="InterPro" id="IPR050051">
    <property type="entry name" value="EccE_dom"/>
</dbReference>
<dbReference type="EMBL" id="CP013747">
    <property type="protein sequence ID" value="ALV40059.1"/>
    <property type="molecule type" value="Genomic_DNA"/>
</dbReference>
<evidence type="ECO:0000259" key="2">
    <source>
        <dbReference type="Pfam" id="PF11203"/>
    </source>
</evidence>
<evidence type="ECO:0000313" key="3">
    <source>
        <dbReference type="EMBL" id="ALV40059.1"/>
    </source>
</evidence>
<proteinExistence type="predicted"/>
<dbReference type="RefSeq" id="WP_058929269.1">
    <property type="nucleotide sequence ID" value="NZ_CP013747.1"/>
</dbReference>
<dbReference type="InterPro" id="IPR049978">
    <property type="entry name" value="SCO6880-like"/>
</dbReference>
<name>A0A0U3QEW2_9MICC</name>
<evidence type="ECO:0000256" key="1">
    <source>
        <dbReference type="SAM" id="Phobius"/>
    </source>
</evidence>
<dbReference type="STRING" id="121292.AU252_01835"/>
<feature type="transmembrane region" description="Helical" evidence="1">
    <location>
        <begin position="27"/>
        <end position="45"/>
    </location>
</feature>
<accession>A0A0U3QEW2</accession>
<feature type="transmembrane region" description="Helical" evidence="1">
    <location>
        <begin position="52"/>
        <end position="71"/>
    </location>
</feature>